<accession>A0A0M2HXA1</accession>
<reference evidence="3 4" key="1">
    <citation type="submission" date="2015-02" db="EMBL/GenBank/DDBJ databases">
        <title>Draft genome sequences of ten Microbacterium spp. with emphasis on heavy metal contaminated environments.</title>
        <authorList>
            <person name="Corretto E."/>
        </authorList>
    </citation>
    <scope>NUCLEOTIDE SEQUENCE [LARGE SCALE GENOMIC DNA]</scope>
    <source>
        <strain evidence="3 4">SA35</strain>
    </source>
</reference>
<evidence type="ECO:0000313" key="4">
    <source>
        <dbReference type="Proteomes" id="UP000033900"/>
    </source>
</evidence>
<dbReference type="Proteomes" id="UP000033900">
    <property type="component" value="Unassembled WGS sequence"/>
</dbReference>
<feature type="compositionally biased region" description="Low complexity" evidence="1">
    <location>
        <begin position="86"/>
        <end position="100"/>
    </location>
</feature>
<name>A0A0M2HXA1_9MICO</name>
<evidence type="ECO:0000256" key="2">
    <source>
        <dbReference type="SAM" id="Phobius"/>
    </source>
</evidence>
<feature type="transmembrane region" description="Helical" evidence="2">
    <location>
        <begin position="30"/>
        <end position="48"/>
    </location>
</feature>
<sequence length="225" mass="24310">MQAFFVELGYFLATVWSNVWRWALRKRRNLALTVGVIIVLFVVVATIMQGASSRPTARPTATPTPTPTEVYTEVTARPVAGGEGTGTATPTPEPTETAPADEAEKAARQWATDYLERPSAEDTSWKTELEAYTIPSVVAQLDGQAFRPEGILYGKAPTTVTDVTISAPPQDAETSTPVRWSRSLAATVQAQDGSTTKVTFGIVLMQSDKGWMVTSVEEISVEEEG</sequence>
<evidence type="ECO:0000256" key="1">
    <source>
        <dbReference type="SAM" id="MobiDB-lite"/>
    </source>
</evidence>
<gene>
    <name evidence="3" type="ORF">RS84_00029</name>
</gene>
<evidence type="ECO:0000313" key="3">
    <source>
        <dbReference type="EMBL" id="KJL49555.1"/>
    </source>
</evidence>
<dbReference type="EMBL" id="JYJB01000002">
    <property type="protein sequence ID" value="KJL49555.1"/>
    <property type="molecule type" value="Genomic_DNA"/>
</dbReference>
<keyword evidence="2" id="KW-0812">Transmembrane</keyword>
<keyword evidence="4" id="KW-1185">Reference proteome</keyword>
<dbReference type="RefSeq" id="WP_045255734.1">
    <property type="nucleotide sequence ID" value="NZ_JYJB01000002.1"/>
</dbReference>
<keyword evidence="2" id="KW-1133">Transmembrane helix</keyword>
<keyword evidence="2" id="KW-0472">Membrane</keyword>
<dbReference type="STRING" id="273678.RS84_00029"/>
<feature type="compositionally biased region" description="Low complexity" evidence="1">
    <location>
        <begin position="54"/>
        <end position="75"/>
    </location>
</feature>
<protein>
    <submittedName>
        <fullName evidence="3">Uncharacterized protein</fullName>
    </submittedName>
</protein>
<proteinExistence type="predicted"/>
<feature type="region of interest" description="Disordered" evidence="1">
    <location>
        <begin position="52"/>
        <end position="105"/>
    </location>
</feature>
<organism evidence="3 4">
    <name type="scientific">Microbacterium hydrocarbonoxydans</name>
    <dbReference type="NCBI Taxonomy" id="273678"/>
    <lineage>
        <taxon>Bacteria</taxon>
        <taxon>Bacillati</taxon>
        <taxon>Actinomycetota</taxon>
        <taxon>Actinomycetes</taxon>
        <taxon>Micrococcales</taxon>
        <taxon>Microbacteriaceae</taxon>
        <taxon>Microbacterium</taxon>
    </lineage>
</organism>
<comment type="caution">
    <text evidence="3">The sequence shown here is derived from an EMBL/GenBank/DDBJ whole genome shotgun (WGS) entry which is preliminary data.</text>
</comment>
<dbReference type="AlphaFoldDB" id="A0A0M2HXA1"/>
<dbReference type="PATRIC" id="fig|273678.4.peg.25"/>